<evidence type="ECO:0000256" key="1">
    <source>
        <dbReference type="SAM" id="MobiDB-lite"/>
    </source>
</evidence>
<accession>A0AAV1T2T7</accession>
<feature type="compositionally biased region" description="Basic and acidic residues" evidence="1">
    <location>
        <begin position="18"/>
        <end position="36"/>
    </location>
</feature>
<name>A0AAV1T2T7_9STRA</name>
<dbReference type="AlphaFoldDB" id="A0AAV1T2T7"/>
<dbReference type="EMBL" id="CAKLBY020000014">
    <property type="protein sequence ID" value="CAK7897750.1"/>
    <property type="molecule type" value="Genomic_DNA"/>
</dbReference>
<protein>
    <submittedName>
        <fullName evidence="2">Uncharacterized protein</fullName>
    </submittedName>
</protein>
<reference evidence="2" key="1">
    <citation type="submission" date="2024-01" db="EMBL/GenBank/DDBJ databases">
        <authorList>
            <person name="Webb A."/>
        </authorList>
    </citation>
    <scope>NUCLEOTIDE SEQUENCE</scope>
    <source>
        <strain evidence="2">Pm1</strain>
    </source>
</reference>
<feature type="region of interest" description="Disordered" evidence="1">
    <location>
        <begin position="18"/>
        <end position="48"/>
    </location>
</feature>
<gene>
    <name evidence="2" type="ORF">PM001_LOCUS1505</name>
</gene>
<dbReference type="Proteomes" id="UP001162060">
    <property type="component" value="Unassembled WGS sequence"/>
</dbReference>
<feature type="region of interest" description="Disordered" evidence="1">
    <location>
        <begin position="84"/>
        <end position="104"/>
    </location>
</feature>
<evidence type="ECO:0000313" key="3">
    <source>
        <dbReference type="Proteomes" id="UP001162060"/>
    </source>
</evidence>
<organism evidence="2 3">
    <name type="scientific">Peronospora matthiolae</name>
    <dbReference type="NCBI Taxonomy" id="2874970"/>
    <lineage>
        <taxon>Eukaryota</taxon>
        <taxon>Sar</taxon>
        <taxon>Stramenopiles</taxon>
        <taxon>Oomycota</taxon>
        <taxon>Peronosporomycetes</taxon>
        <taxon>Peronosporales</taxon>
        <taxon>Peronosporaceae</taxon>
        <taxon>Peronospora</taxon>
    </lineage>
</organism>
<sequence length="104" mass="11487">MRNLNGYEINGRNLRVDFVDGKDKSGGSERKRHETGSHNGDSLEGPNANVTRLEANLDLGELLVATFGARAGTRRWGLERWRSMQSSRPSLGSDQSSCTTCWCS</sequence>
<comment type="caution">
    <text evidence="2">The sequence shown here is derived from an EMBL/GenBank/DDBJ whole genome shotgun (WGS) entry which is preliminary data.</text>
</comment>
<proteinExistence type="predicted"/>
<evidence type="ECO:0000313" key="2">
    <source>
        <dbReference type="EMBL" id="CAK7897750.1"/>
    </source>
</evidence>